<evidence type="ECO:0000313" key="3">
    <source>
        <dbReference type="Proteomes" id="UP000237966"/>
    </source>
</evidence>
<keyword evidence="1" id="KW-0812">Transmembrane</keyword>
<sequence>MAGIASAAMAYELVIFLATEQRYSQPCLVAAAWLVVTASFLATLIAVHFSGQQLTNTVYGAFLIASAGAVALDLVAVADPLSAHTVPTAAVAVAVAHSALIVHRRGTEVLAVAIAVAIAEVVTFGVMGKGDASSFSAQVSTLVTTLAPAVVVVVIMRSFQRMVQLQIDRALIRSTTVSPHYAVGMLASEELVCLDLAAESLLAKVGNGSITVPLDTQQTAHAASLATQLRLHLVKGRRETWLYHAVLESQLLAPLVTLRDPDGSAGLLSHHQRDRLLSAMWLIADGLTGLAVVLYVEADMPREAATETPRGMLLLPLTIRCEGAHVRGVDPAAWEALAEVGAFRDVSRSGGLHIEIDCLVENPADR</sequence>
<feature type="transmembrane region" description="Helical" evidence="1">
    <location>
        <begin position="23"/>
        <end position="46"/>
    </location>
</feature>
<dbReference type="AlphaFoldDB" id="A0A2S5Y6A3"/>
<name>A0A2S5Y6A3_9MICO</name>
<proteinExistence type="predicted"/>
<feature type="transmembrane region" description="Helical" evidence="1">
    <location>
        <begin position="109"/>
        <end position="127"/>
    </location>
</feature>
<feature type="transmembrane region" description="Helical" evidence="1">
    <location>
        <begin position="139"/>
        <end position="159"/>
    </location>
</feature>
<evidence type="ECO:0000256" key="1">
    <source>
        <dbReference type="SAM" id="Phobius"/>
    </source>
</evidence>
<organism evidence="2 3">
    <name type="scientific">Rathayibacter toxicus</name>
    <dbReference type="NCBI Taxonomy" id="145458"/>
    <lineage>
        <taxon>Bacteria</taxon>
        <taxon>Bacillati</taxon>
        <taxon>Actinomycetota</taxon>
        <taxon>Actinomycetes</taxon>
        <taxon>Micrococcales</taxon>
        <taxon>Microbacteriaceae</taxon>
        <taxon>Rathayibacter</taxon>
    </lineage>
</organism>
<evidence type="ECO:0000313" key="2">
    <source>
        <dbReference type="EMBL" id="PPI14541.1"/>
    </source>
</evidence>
<keyword evidence="1" id="KW-1133">Transmembrane helix</keyword>
<feature type="transmembrane region" description="Helical" evidence="1">
    <location>
        <begin position="58"/>
        <end position="78"/>
    </location>
</feature>
<protein>
    <submittedName>
        <fullName evidence="2">Uncharacterized protein</fullName>
    </submittedName>
</protein>
<dbReference type="EMBL" id="PSWU01000012">
    <property type="protein sequence ID" value="PPI14541.1"/>
    <property type="molecule type" value="Genomic_DNA"/>
</dbReference>
<gene>
    <name evidence="2" type="ORF">C5C51_08250</name>
</gene>
<comment type="caution">
    <text evidence="2">The sequence shown here is derived from an EMBL/GenBank/DDBJ whole genome shotgun (WGS) entry which is preliminary data.</text>
</comment>
<dbReference type="Proteomes" id="UP000237966">
    <property type="component" value="Unassembled WGS sequence"/>
</dbReference>
<reference evidence="2 3" key="1">
    <citation type="submission" date="2018-02" db="EMBL/GenBank/DDBJ databases">
        <title>Bacteriophage NCPPB3778 and a type I-E CRISPR drive the evolution of the US Biological Select Agent, Rathayibacter toxicus.</title>
        <authorList>
            <person name="Davis E.W.II."/>
            <person name="Tabima J.F."/>
            <person name="Weisberg A.J."/>
            <person name="Lopes L.D."/>
            <person name="Wiseman M.S."/>
            <person name="Wiseman M.S."/>
            <person name="Pupko T."/>
            <person name="Belcher M.S."/>
            <person name="Sechler A.J."/>
            <person name="Tancos M.A."/>
            <person name="Schroeder B.K."/>
            <person name="Murray T.D."/>
            <person name="Luster D.G."/>
            <person name="Schneider W.L."/>
            <person name="Rogers E."/>
            <person name="Andreote F.D."/>
            <person name="Grunwald N.J."/>
            <person name="Putnam M.L."/>
            <person name="Chang J.H."/>
        </authorList>
    </citation>
    <scope>NUCLEOTIDE SEQUENCE [LARGE SCALE GENOMIC DNA]</scope>
    <source>
        <strain evidence="2 3">FH99</strain>
    </source>
</reference>
<feature type="transmembrane region" description="Helical" evidence="1">
    <location>
        <begin position="84"/>
        <end position="102"/>
    </location>
</feature>
<accession>A0A2S5Y6A3</accession>
<keyword evidence="1" id="KW-0472">Membrane</keyword>
<dbReference type="KEGG" id="rtc:APU90_08660"/>